<dbReference type="PANTHER" id="PTHR30474:SF2">
    <property type="entry name" value="PEPTIDOGLYCAN GLYCOSYLTRANSFERASE FTSW-RELATED"/>
    <property type="match status" value="1"/>
</dbReference>
<protein>
    <recommendedName>
        <fullName evidence="16">Probable peptidoglycan glycosyltransferase FtsW</fullName>
        <shortName evidence="16">PGT</shortName>
        <ecNumber evidence="16">2.4.99.28</ecNumber>
    </recommendedName>
    <alternativeName>
        <fullName evidence="16">Cell division protein FtsW</fullName>
    </alternativeName>
    <alternativeName>
        <fullName evidence="16">Cell wall polymerase</fullName>
    </alternativeName>
    <alternativeName>
        <fullName evidence="16">Peptidoglycan polymerase</fullName>
        <shortName evidence="16">PG polymerase</shortName>
    </alternativeName>
</protein>
<dbReference type="STRING" id="1195763.ABT56_09230"/>
<keyword evidence="10 16" id="KW-1133">Transmembrane helix</keyword>
<comment type="pathway">
    <text evidence="2 16">Cell wall biogenesis; peptidoglycan biosynthesis.</text>
</comment>
<gene>
    <name evidence="16" type="primary">ftsW</name>
    <name evidence="17" type="ORF">ABT56_09230</name>
</gene>
<dbReference type="RefSeq" id="WP_047878592.1">
    <property type="nucleotide sequence ID" value="NZ_LDOT01000011.1"/>
</dbReference>
<keyword evidence="8 16" id="KW-0133">Cell shape</keyword>
<feature type="transmembrane region" description="Helical" evidence="16">
    <location>
        <begin position="67"/>
        <end position="85"/>
    </location>
</feature>
<keyword evidence="16" id="KW-0997">Cell inner membrane</keyword>
<dbReference type="OrthoDB" id="9768187at2"/>
<dbReference type="GO" id="GO:0008955">
    <property type="term" value="F:peptidoglycan glycosyltransferase activity"/>
    <property type="evidence" value="ECO:0007669"/>
    <property type="project" value="UniProtKB-UniRule"/>
</dbReference>
<evidence type="ECO:0000256" key="11">
    <source>
        <dbReference type="ARBA" id="ARBA00023136"/>
    </source>
</evidence>
<evidence type="ECO:0000256" key="16">
    <source>
        <dbReference type="HAMAP-Rule" id="MF_00913"/>
    </source>
</evidence>
<evidence type="ECO:0000256" key="3">
    <source>
        <dbReference type="ARBA" id="ARBA00022475"/>
    </source>
</evidence>
<feature type="transmembrane region" description="Helical" evidence="16">
    <location>
        <begin position="179"/>
        <end position="196"/>
    </location>
</feature>
<feature type="transmembrane region" description="Helical" evidence="16">
    <location>
        <begin position="320"/>
        <end position="345"/>
    </location>
</feature>
<evidence type="ECO:0000256" key="8">
    <source>
        <dbReference type="ARBA" id="ARBA00022960"/>
    </source>
</evidence>
<keyword evidence="6 16" id="KW-0808">Transferase</keyword>
<comment type="subcellular location">
    <subcellularLocation>
        <location evidence="16">Cell inner membrane</location>
        <topology evidence="16">Multi-pass membrane protein</topology>
    </subcellularLocation>
    <subcellularLocation>
        <location evidence="1">Cell membrane</location>
        <topology evidence="1">Multi-pass membrane protein</topology>
    </subcellularLocation>
    <text evidence="16">Localizes to the division septum.</text>
</comment>
<keyword evidence="12 16" id="KW-0131">Cell cycle</keyword>
<dbReference type="GO" id="GO:0005886">
    <property type="term" value="C:plasma membrane"/>
    <property type="evidence" value="ECO:0007669"/>
    <property type="project" value="UniProtKB-SubCell"/>
</dbReference>
<keyword evidence="11 16" id="KW-0472">Membrane</keyword>
<dbReference type="InterPro" id="IPR001182">
    <property type="entry name" value="FtsW/RodA"/>
</dbReference>
<feature type="transmembrane region" description="Helical" evidence="16">
    <location>
        <begin position="357"/>
        <end position="378"/>
    </location>
</feature>
<dbReference type="Proteomes" id="UP000036097">
    <property type="component" value="Unassembled WGS sequence"/>
</dbReference>
<dbReference type="NCBIfam" id="TIGR02614">
    <property type="entry name" value="ftsW"/>
    <property type="match status" value="1"/>
</dbReference>
<comment type="function">
    <text evidence="16">Peptidoglycan polymerase that is essential for cell division.</text>
</comment>
<dbReference type="UniPathway" id="UPA00219"/>
<feature type="transmembrane region" description="Helical" evidence="16">
    <location>
        <begin position="32"/>
        <end position="55"/>
    </location>
</feature>
<dbReference type="NCBIfam" id="NF008042">
    <property type="entry name" value="PRK10774.1"/>
    <property type="match status" value="1"/>
</dbReference>
<dbReference type="GO" id="GO:0032153">
    <property type="term" value="C:cell division site"/>
    <property type="evidence" value="ECO:0007669"/>
    <property type="project" value="UniProtKB-UniRule"/>
</dbReference>
<feature type="transmembrane region" description="Helical" evidence="16">
    <location>
        <begin position="203"/>
        <end position="220"/>
    </location>
</feature>
<dbReference type="GO" id="GO:0071555">
    <property type="term" value="P:cell wall organization"/>
    <property type="evidence" value="ECO:0007669"/>
    <property type="project" value="UniProtKB-KW"/>
</dbReference>
<accession>A0A0J1H365</accession>
<dbReference type="EC" id="2.4.99.28" evidence="16"/>
<dbReference type="GO" id="GO:0009252">
    <property type="term" value="P:peptidoglycan biosynthetic process"/>
    <property type="evidence" value="ECO:0007669"/>
    <property type="project" value="UniProtKB-UniRule"/>
</dbReference>
<reference evidence="17 18" key="1">
    <citation type="submission" date="2015-05" db="EMBL/GenBank/DDBJ databases">
        <title>Photobacterium galathea sp. nov.</title>
        <authorList>
            <person name="Machado H."/>
            <person name="Gram L."/>
        </authorList>
    </citation>
    <scope>NUCLEOTIDE SEQUENCE [LARGE SCALE GENOMIC DNA]</scope>
    <source>
        <strain evidence="17 18">CGMCC 1.12159</strain>
    </source>
</reference>
<dbReference type="PATRIC" id="fig|1195763.3.peg.1959"/>
<evidence type="ECO:0000256" key="10">
    <source>
        <dbReference type="ARBA" id="ARBA00022989"/>
    </source>
</evidence>
<keyword evidence="13 16" id="KW-0961">Cell wall biogenesis/degradation</keyword>
<keyword evidence="5 16" id="KW-0328">Glycosyltransferase</keyword>
<evidence type="ECO:0000256" key="6">
    <source>
        <dbReference type="ARBA" id="ARBA00022679"/>
    </source>
</evidence>
<feature type="transmembrane region" description="Helical" evidence="16">
    <location>
        <begin position="91"/>
        <end position="110"/>
    </location>
</feature>
<evidence type="ECO:0000256" key="9">
    <source>
        <dbReference type="ARBA" id="ARBA00022984"/>
    </source>
</evidence>
<feature type="transmembrane region" description="Helical" evidence="16">
    <location>
        <begin position="156"/>
        <end position="173"/>
    </location>
</feature>
<evidence type="ECO:0000313" key="17">
    <source>
        <dbReference type="EMBL" id="KLV06218.1"/>
    </source>
</evidence>
<keyword evidence="7 16" id="KW-0812">Transmembrane</keyword>
<keyword evidence="9 16" id="KW-0573">Peptidoglycan synthesis</keyword>
<dbReference type="InterPro" id="IPR018365">
    <property type="entry name" value="Cell_cycle_FtsW-rel_CS"/>
</dbReference>
<keyword evidence="3 16" id="KW-1003">Cell membrane</keyword>
<dbReference type="GO" id="GO:0015648">
    <property type="term" value="F:lipid-linked peptidoglycan transporter activity"/>
    <property type="evidence" value="ECO:0007669"/>
    <property type="project" value="TreeGrafter"/>
</dbReference>
<evidence type="ECO:0000256" key="7">
    <source>
        <dbReference type="ARBA" id="ARBA00022692"/>
    </source>
</evidence>
<keyword evidence="18" id="KW-1185">Reference proteome</keyword>
<dbReference type="Pfam" id="PF01098">
    <property type="entry name" value="FTSW_RODA_SPOVE"/>
    <property type="match status" value="1"/>
</dbReference>
<evidence type="ECO:0000256" key="15">
    <source>
        <dbReference type="ARBA" id="ARBA00049902"/>
    </source>
</evidence>
<comment type="caution">
    <text evidence="17">The sequence shown here is derived from an EMBL/GenBank/DDBJ whole genome shotgun (WGS) entry which is preliminary data.</text>
</comment>
<proteinExistence type="inferred from homology"/>
<dbReference type="GO" id="GO:0008360">
    <property type="term" value="P:regulation of cell shape"/>
    <property type="evidence" value="ECO:0007669"/>
    <property type="project" value="UniProtKB-KW"/>
</dbReference>
<name>A0A0J1H365_9GAMM</name>
<evidence type="ECO:0000256" key="1">
    <source>
        <dbReference type="ARBA" id="ARBA00004651"/>
    </source>
</evidence>
<dbReference type="PANTHER" id="PTHR30474">
    <property type="entry name" value="CELL CYCLE PROTEIN"/>
    <property type="match status" value="1"/>
</dbReference>
<dbReference type="PROSITE" id="PS00428">
    <property type="entry name" value="FTSW_RODA_SPOVE"/>
    <property type="match status" value="1"/>
</dbReference>
<evidence type="ECO:0000256" key="2">
    <source>
        <dbReference type="ARBA" id="ARBA00004752"/>
    </source>
</evidence>
<comment type="catalytic activity">
    <reaction evidence="15 16">
        <text>[GlcNAc-(1-&gt;4)-Mur2Ac(oyl-L-Ala-gamma-D-Glu-L-Lys-D-Ala-D-Ala)](n)-di-trans,octa-cis-undecaprenyl diphosphate + beta-D-GlcNAc-(1-&gt;4)-Mur2Ac(oyl-L-Ala-gamma-D-Glu-L-Lys-D-Ala-D-Ala)-di-trans,octa-cis-undecaprenyl diphosphate = [GlcNAc-(1-&gt;4)-Mur2Ac(oyl-L-Ala-gamma-D-Glu-L-Lys-D-Ala-D-Ala)](n+1)-di-trans,octa-cis-undecaprenyl diphosphate + di-trans,octa-cis-undecaprenyl diphosphate + H(+)</text>
        <dbReference type="Rhea" id="RHEA:23708"/>
        <dbReference type="Rhea" id="RHEA-COMP:9602"/>
        <dbReference type="Rhea" id="RHEA-COMP:9603"/>
        <dbReference type="ChEBI" id="CHEBI:15378"/>
        <dbReference type="ChEBI" id="CHEBI:58405"/>
        <dbReference type="ChEBI" id="CHEBI:60033"/>
        <dbReference type="ChEBI" id="CHEBI:78435"/>
        <dbReference type="EC" id="2.4.99.28"/>
    </reaction>
</comment>
<dbReference type="InterPro" id="IPR013437">
    <property type="entry name" value="FtsW"/>
</dbReference>
<comment type="similarity">
    <text evidence="14 16">Belongs to the SEDS family. FtsW subfamily.</text>
</comment>
<evidence type="ECO:0000256" key="12">
    <source>
        <dbReference type="ARBA" id="ARBA00023306"/>
    </source>
</evidence>
<dbReference type="GO" id="GO:0043093">
    <property type="term" value="P:FtsZ-dependent cytokinesis"/>
    <property type="evidence" value="ECO:0007669"/>
    <property type="project" value="UniProtKB-UniRule"/>
</dbReference>
<sequence>MFSVFREALASVFGWFVRPAPATSYDRQLVWIALALMTTGLVMVTSASIPVASRLTDDPFYFAQRHGMFLLGSLFLGSLMVMVPLHAWRKYSWHMLICSIALLFLVLVVGRSVNGASRWISLGFFNLQPAEVTKLSLFIFIAGYLVRHYQQVRDSFVGFAKPMALFAFIAVLLLGQPDLGSSVVMLVTTVGMLFIAGAKLWQFIAMLGAALFGVVMLILFEPYRLRRVTSFLDPWDDPFGSGYQLTQSLMAFGRGEWWGQGLGNSIQKLEYLPEAHTDFVFAVLAEELGLIGVVIVLLLIFSLVFKALSIGRRALESEQLFGGFLAFGIAFWFAFQTLVNVGAAAGMVPTKGLTLPLISYGGSSLFIMATAVAILIRIDYEQRLAASKGPDPETEDNDNEQE</sequence>
<organism evidence="17 18">
    <name type="scientific">Photobacterium aquae</name>
    <dbReference type="NCBI Taxonomy" id="1195763"/>
    <lineage>
        <taxon>Bacteria</taxon>
        <taxon>Pseudomonadati</taxon>
        <taxon>Pseudomonadota</taxon>
        <taxon>Gammaproteobacteria</taxon>
        <taxon>Vibrionales</taxon>
        <taxon>Vibrionaceae</taxon>
        <taxon>Photobacterium</taxon>
    </lineage>
</organism>
<evidence type="ECO:0000256" key="5">
    <source>
        <dbReference type="ARBA" id="ARBA00022676"/>
    </source>
</evidence>
<dbReference type="AlphaFoldDB" id="A0A0J1H365"/>
<dbReference type="EMBL" id="LDOT01000011">
    <property type="protein sequence ID" value="KLV06218.1"/>
    <property type="molecule type" value="Genomic_DNA"/>
</dbReference>
<evidence type="ECO:0000256" key="4">
    <source>
        <dbReference type="ARBA" id="ARBA00022618"/>
    </source>
</evidence>
<evidence type="ECO:0000256" key="13">
    <source>
        <dbReference type="ARBA" id="ARBA00023316"/>
    </source>
</evidence>
<feature type="transmembrane region" description="Helical" evidence="16">
    <location>
        <begin position="288"/>
        <end position="308"/>
    </location>
</feature>
<dbReference type="HAMAP" id="MF_00913">
    <property type="entry name" value="PGT_FtsW_proteobact"/>
    <property type="match status" value="1"/>
</dbReference>
<evidence type="ECO:0000313" key="18">
    <source>
        <dbReference type="Proteomes" id="UP000036097"/>
    </source>
</evidence>
<evidence type="ECO:0000256" key="14">
    <source>
        <dbReference type="ARBA" id="ARBA00038053"/>
    </source>
</evidence>
<keyword evidence="4 16" id="KW-0132">Cell division</keyword>